<keyword evidence="2" id="KW-0813">Transport</keyword>
<comment type="subcellular location">
    <subcellularLocation>
        <location evidence="1">Membrane</location>
        <topology evidence="1">Multi-pass membrane protein</topology>
    </subcellularLocation>
</comment>
<dbReference type="SUPFAM" id="SSF81340">
    <property type="entry name" value="Clc chloride channel"/>
    <property type="match status" value="1"/>
</dbReference>
<dbReference type="Gene3D" id="1.10.3080.10">
    <property type="entry name" value="Clc chloride channel"/>
    <property type="match status" value="1"/>
</dbReference>
<accession>A0AAE3VNC2</accession>
<sequence>MNDKNRPEDASREPEEPPVTFLWSGIRPNLVTFLAGRQPLIWILALVVGAVVAVAAIIFRLLIGLVQFPWLGTTGENVVTAAATVPWYLIVLVPAGGGLVVGILLHTIQPLRRTYSVADVIEASERVGRSLPFWPGISSALLTAFSLGVGASAGREGPVVHLGATLGTDISRAFRLPDASKRILLGCGVASGIAASFNAPIAGVLFAHEVVLGHYALTAFVPIVIASVVGALLSRIWFGDVAAFVIPSHQITSYWELPAFALLGVACAAVAILFHLALLGSEWIATHARLPVWIMPALGGLAVGGIGVAYPEILGVGYETTDAALKNQLSIKAMLILLVVKAAATSISLASRFGGGIFSPSLYLGAMAGGAFGLIAAEAFPELASSEGLYSLLGMGGVAASMLGAPISTTMIVFELTGGYGLSIALLLTVAISNGLSLAVLGRSYFETQLIMRGSRPIGGKRPPPPQE</sequence>
<dbReference type="CDD" id="cd00400">
    <property type="entry name" value="Voltage_gated_ClC"/>
    <property type="match status" value="1"/>
</dbReference>
<evidence type="ECO:0000256" key="7">
    <source>
        <dbReference type="ARBA" id="ARBA00023173"/>
    </source>
</evidence>
<proteinExistence type="predicted"/>
<dbReference type="Proteomes" id="UP001229244">
    <property type="component" value="Unassembled WGS sequence"/>
</dbReference>
<evidence type="ECO:0000256" key="9">
    <source>
        <dbReference type="ARBA" id="ARBA00023303"/>
    </source>
</evidence>
<organism evidence="11 12">
    <name type="scientific">Amorphus orientalis</name>
    <dbReference type="NCBI Taxonomy" id="649198"/>
    <lineage>
        <taxon>Bacteria</taxon>
        <taxon>Pseudomonadati</taxon>
        <taxon>Pseudomonadota</taxon>
        <taxon>Alphaproteobacteria</taxon>
        <taxon>Hyphomicrobiales</taxon>
        <taxon>Amorphaceae</taxon>
        <taxon>Amorphus</taxon>
    </lineage>
</organism>
<feature type="transmembrane region" description="Helical" evidence="10">
    <location>
        <begin position="420"/>
        <end position="446"/>
    </location>
</feature>
<keyword evidence="4 10" id="KW-1133">Transmembrane helix</keyword>
<protein>
    <submittedName>
        <fullName evidence="11">CIC family chloride channel protein</fullName>
    </submittedName>
</protein>
<feature type="transmembrane region" description="Helical" evidence="10">
    <location>
        <begin position="389"/>
        <end position="414"/>
    </location>
</feature>
<evidence type="ECO:0000256" key="6">
    <source>
        <dbReference type="ARBA" id="ARBA00023136"/>
    </source>
</evidence>
<dbReference type="PANTHER" id="PTHR43427">
    <property type="entry name" value="CHLORIDE CHANNEL PROTEIN CLC-E"/>
    <property type="match status" value="1"/>
</dbReference>
<evidence type="ECO:0000256" key="2">
    <source>
        <dbReference type="ARBA" id="ARBA00022448"/>
    </source>
</evidence>
<evidence type="ECO:0000256" key="10">
    <source>
        <dbReference type="SAM" id="Phobius"/>
    </source>
</evidence>
<dbReference type="InterPro" id="IPR001807">
    <property type="entry name" value="ClC"/>
</dbReference>
<keyword evidence="7" id="KW-0869">Chloride channel</keyword>
<keyword evidence="3 10" id="KW-0812">Transmembrane</keyword>
<feature type="transmembrane region" description="Helical" evidence="10">
    <location>
        <begin position="85"/>
        <end position="105"/>
    </location>
</feature>
<evidence type="ECO:0000313" key="12">
    <source>
        <dbReference type="Proteomes" id="UP001229244"/>
    </source>
</evidence>
<keyword evidence="5" id="KW-0406">Ion transport</keyword>
<feature type="transmembrane region" description="Helical" evidence="10">
    <location>
        <begin position="212"/>
        <end position="238"/>
    </location>
</feature>
<dbReference type="PANTHER" id="PTHR43427:SF6">
    <property type="entry name" value="CHLORIDE CHANNEL PROTEIN CLC-E"/>
    <property type="match status" value="1"/>
</dbReference>
<feature type="transmembrane region" description="Helical" evidence="10">
    <location>
        <begin position="357"/>
        <end position="377"/>
    </location>
</feature>
<dbReference type="EMBL" id="JAUSUL010000002">
    <property type="protein sequence ID" value="MDQ0315274.1"/>
    <property type="molecule type" value="Genomic_DNA"/>
</dbReference>
<feature type="transmembrane region" description="Helical" evidence="10">
    <location>
        <begin position="259"/>
        <end position="278"/>
    </location>
</feature>
<feature type="transmembrane region" description="Helical" evidence="10">
    <location>
        <begin position="290"/>
        <end position="310"/>
    </location>
</feature>
<dbReference type="InterPro" id="IPR050368">
    <property type="entry name" value="ClC-type_chloride_channel"/>
</dbReference>
<evidence type="ECO:0000313" key="11">
    <source>
        <dbReference type="EMBL" id="MDQ0315274.1"/>
    </source>
</evidence>
<feature type="transmembrane region" description="Helical" evidence="10">
    <location>
        <begin position="331"/>
        <end position="351"/>
    </location>
</feature>
<evidence type="ECO:0000256" key="8">
    <source>
        <dbReference type="ARBA" id="ARBA00023214"/>
    </source>
</evidence>
<dbReference type="RefSeq" id="WP_306885110.1">
    <property type="nucleotide sequence ID" value="NZ_JAUSUL010000002.1"/>
</dbReference>
<dbReference type="InterPro" id="IPR014743">
    <property type="entry name" value="Cl-channel_core"/>
</dbReference>
<keyword evidence="12" id="KW-1185">Reference proteome</keyword>
<dbReference type="GO" id="GO:0005254">
    <property type="term" value="F:chloride channel activity"/>
    <property type="evidence" value="ECO:0007669"/>
    <property type="project" value="UniProtKB-KW"/>
</dbReference>
<comment type="caution">
    <text evidence="11">The sequence shown here is derived from an EMBL/GenBank/DDBJ whole genome shotgun (WGS) entry which is preliminary data.</text>
</comment>
<feature type="transmembrane region" description="Helical" evidence="10">
    <location>
        <begin position="183"/>
        <end position="206"/>
    </location>
</feature>
<keyword evidence="9" id="KW-0407">Ion channel</keyword>
<feature type="transmembrane region" description="Helical" evidence="10">
    <location>
        <begin position="40"/>
        <end position="65"/>
    </location>
</feature>
<evidence type="ECO:0000256" key="3">
    <source>
        <dbReference type="ARBA" id="ARBA00022692"/>
    </source>
</evidence>
<evidence type="ECO:0000256" key="4">
    <source>
        <dbReference type="ARBA" id="ARBA00022989"/>
    </source>
</evidence>
<evidence type="ECO:0000256" key="1">
    <source>
        <dbReference type="ARBA" id="ARBA00004141"/>
    </source>
</evidence>
<dbReference type="PRINTS" id="PR00762">
    <property type="entry name" value="CLCHANNEL"/>
</dbReference>
<dbReference type="AlphaFoldDB" id="A0AAE3VNC2"/>
<gene>
    <name evidence="11" type="ORF">J2S73_001731</name>
</gene>
<keyword evidence="8" id="KW-0868">Chloride</keyword>
<evidence type="ECO:0000256" key="5">
    <source>
        <dbReference type="ARBA" id="ARBA00023065"/>
    </source>
</evidence>
<name>A0AAE3VNC2_9HYPH</name>
<reference evidence="11" key="1">
    <citation type="submission" date="2023-07" db="EMBL/GenBank/DDBJ databases">
        <title>Genomic Encyclopedia of Type Strains, Phase IV (KMG-IV): sequencing the most valuable type-strain genomes for metagenomic binning, comparative biology and taxonomic classification.</title>
        <authorList>
            <person name="Goeker M."/>
        </authorList>
    </citation>
    <scope>NUCLEOTIDE SEQUENCE</scope>
    <source>
        <strain evidence="11">DSM 21202</strain>
    </source>
</reference>
<dbReference type="GO" id="GO:0034707">
    <property type="term" value="C:chloride channel complex"/>
    <property type="evidence" value="ECO:0007669"/>
    <property type="project" value="UniProtKB-KW"/>
</dbReference>
<keyword evidence="6 10" id="KW-0472">Membrane</keyword>
<dbReference type="Pfam" id="PF00654">
    <property type="entry name" value="Voltage_CLC"/>
    <property type="match status" value="1"/>
</dbReference>